<organism evidence="2">
    <name type="scientific">Lactobacillus helveticus CIRM-BIA 104</name>
    <dbReference type="NCBI Taxonomy" id="1226333"/>
    <lineage>
        <taxon>Bacteria</taxon>
        <taxon>Bacillati</taxon>
        <taxon>Bacillota</taxon>
        <taxon>Bacilli</taxon>
        <taxon>Lactobacillales</taxon>
        <taxon>Lactobacillaceae</taxon>
        <taxon>Lactobacillus</taxon>
    </lineage>
</organism>
<evidence type="ECO:0000256" key="1">
    <source>
        <dbReference type="SAM" id="Phobius"/>
    </source>
</evidence>
<sequence length="40" mass="4810">MRNKKLPDWETVFGGILLSTMIVTFSLLSYWFWDLVLQIF</sequence>
<keyword evidence="1" id="KW-1133">Transmembrane helix</keyword>
<dbReference type="EMBL" id="CBUL010000131">
    <property type="protein sequence ID" value="CDI60797.1"/>
    <property type="molecule type" value="Genomic_DNA"/>
</dbReference>
<keyword evidence="1" id="KW-0472">Membrane</keyword>
<protein>
    <submittedName>
        <fullName evidence="2">Uncharacterized protein</fullName>
    </submittedName>
</protein>
<proteinExistence type="predicted"/>
<keyword evidence="1" id="KW-0812">Transmembrane</keyword>
<reference evidence="2" key="1">
    <citation type="submission" date="2013-09" db="EMBL/GenBank/DDBJ databases">
        <title>Draft Genome Sequence of five Lactobacillus helveticus strains CIRM-BIA 101T, 103, 104, 951 and 953 isolated from milk product.</title>
        <authorList>
            <person name="Valence F."/>
            <person name="Chuat V."/>
            <person name="Ma L."/>
            <person name="Creno S."/>
            <person name="Falentin H."/>
            <person name="Lortal S."/>
            <person name="Bizet C."/>
            <person name="Clermont D."/>
            <person name="Loux V."/>
            <person name="Bouchier C."/>
            <person name="Cousin S."/>
        </authorList>
    </citation>
    <scope>NUCLEOTIDE SEQUENCE [LARGE SCALE GENOMIC DNA]</scope>
    <source>
        <strain evidence="2">CIRM-BIA 104</strain>
    </source>
</reference>
<accession>U6F9Z9</accession>
<dbReference type="HOGENOM" id="CLU_219414_0_0_9"/>
<comment type="caution">
    <text evidence="2">The sequence shown here is derived from an EMBL/GenBank/DDBJ whole genome shotgun (WGS) entry which is preliminary data.</text>
</comment>
<name>U6F9Z9_LACHE</name>
<dbReference type="AlphaFoldDB" id="U6F9Z9"/>
<feature type="transmembrane region" description="Helical" evidence="1">
    <location>
        <begin position="12"/>
        <end position="33"/>
    </location>
</feature>
<evidence type="ECO:0000313" key="2">
    <source>
        <dbReference type="EMBL" id="CDI60797.1"/>
    </source>
</evidence>
<dbReference type="Proteomes" id="UP000017247">
    <property type="component" value="Unassembled WGS sequence"/>
</dbReference>
<gene>
    <name evidence="2" type="ORF">LHCIRMBIA104_00485</name>
</gene>